<evidence type="ECO:0000313" key="9">
    <source>
        <dbReference type="EMBL" id="KAE9358075.1"/>
    </source>
</evidence>
<evidence type="ECO:0000313" key="11">
    <source>
        <dbReference type="Proteomes" id="UP000433483"/>
    </source>
</evidence>
<dbReference type="AlphaFoldDB" id="A0A6A4EGJ0"/>
<gene>
    <name evidence="8" type="ORF">PF001_g2836</name>
    <name evidence="7" type="ORF">PF002_g3527</name>
    <name evidence="6" type="ORF">PF004_g2696</name>
    <name evidence="5" type="ORF">PF005_g3252</name>
    <name evidence="4" type="ORF">PF006_g2634</name>
    <name evidence="9" type="ORF">PF008_g2829</name>
    <name evidence="1" type="ORF">PF009_g3470</name>
    <name evidence="3" type="ORF">PF010_g2796</name>
    <name evidence="2" type="ORF">PF011_g2599</name>
</gene>
<evidence type="ECO:0000313" key="12">
    <source>
        <dbReference type="Proteomes" id="UP000437068"/>
    </source>
</evidence>
<evidence type="ECO:0000313" key="5">
    <source>
        <dbReference type="EMBL" id="KAE9231052.1"/>
    </source>
</evidence>
<dbReference type="EMBL" id="QXFX01000080">
    <property type="protein sequence ID" value="KAE9133498.1"/>
    <property type="molecule type" value="Genomic_DNA"/>
</dbReference>
<dbReference type="Proteomes" id="UP000429523">
    <property type="component" value="Unassembled WGS sequence"/>
</dbReference>
<dbReference type="Proteomes" id="UP000440367">
    <property type="component" value="Unassembled WGS sequence"/>
</dbReference>
<dbReference type="EMBL" id="QXGD01000100">
    <property type="protein sequence ID" value="KAE9253085.1"/>
    <property type="molecule type" value="Genomic_DNA"/>
</dbReference>
<evidence type="ECO:0000313" key="7">
    <source>
        <dbReference type="EMBL" id="KAE9253085.1"/>
    </source>
</evidence>
<dbReference type="Proteomes" id="UP000440732">
    <property type="component" value="Unassembled WGS sequence"/>
</dbReference>
<accession>A0A6A4EGJ0</accession>
<evidence type="ECO:0000313" key="1">
    <source>
        <dbReference type="EMBL" id="KAE8946933.1"/>
    </source>
</evidence>
<dbReference type="Proteomes" id="UP000476176">
    <property type="component" value="Unassembled WGS sequence"/>
</dbReference>
<dbReference type="EMBL" id="QXFW01000078">
    <property type="protein sequence ID" value="KAE9026365.1"/>
    <property type="molecule type" value="Genomic_DNA"/>
</dbReference>
<dbReference type="EMBL" id="QXGC01000078">
    <property type="protein sequence ID" value="KAE9250998.1"/>
    <property type="molecule type" value="Genomic_DNA"/>
</dbReference>
<sequence>MPKCPPFAAIFIACCVHPSVRCSCSHFTTSRCPFQAARFIASAVQPSLRFSCSHFTMPM</sequence>
<name>A0A6A4EGJ0_9STRA</name>
<dbReference type="EMBL" id="QXGF01000099">
    <property type="protein sequence ID" value="KAE8946933.1"/>
    <property type="molecule type" value="Genomic_DNA"/>
</dbReference>
<evidence type="ECO:0000313" key="10">
    <source>
        <dbReference type="Proteomes" id="UP000429523"/>
    </source>
</evidence>
<evidence type="ECO:0000313" key="6">
    <source>
        <dbReference type="EMBL" id="KAE9250998.1"/>
    </source>
</evidence>
<dbReference type="EMBL" id="QXGA01000076">
    <property type="protein sequence ID" value="KAE9153246.1"/>
    <property type="molecule type" value="Genomic_DNA"/>
</dbReference>
<protein>
    <submittedName>
        <fullName evidence="8">Uncharacterized protein</fullName>
    </submittedName>
</protein>
<evidence type="ECO:0000313" key="4">
    <source>
        <dbReference type="EMBL" id="KAE9153246.1"/>
    </source>
</evidence>
<keyword evidence="11" id="KW-1185">Reference proteome</keyword>
<evidence type="ECO:0000313" key="16">
    <source>
        <dbReference type="Proteomes" id="UP000476176"/>
    </source>
</evidence>
<dbReference type="EMBL" id="QXGB01000094">
    <property type="protein sequence ID" value="KAE9231052.1"/>
    <property type="molecule type" value="Genomic_DNA"/>
</dbReference>
<evidence type="ECO:0000313" key="17">
    <source>
        <dbReference type="Proteomes" id="UP000486351"/>
    </source>
</evidence>
<evidence type="ECO:0000313" key="18">
    <source>
        <dbReference type="Proteomes" id="UP000488956"/>
    </source>
</evidence>
<dbReference type="Proteomes" id="UP000460718">
    <property type="component" value="Unassembled WGS sequence"/>
</dbReference>
<dbReference type="EMBL" id="QXGE01000083">
    <property type="protein sequence ID" value="KAE9325679.1"/>
    <property type="molecule type" value="Genomic_DNA"/>
</dbReference>
<dbReference type="Proteomes" id="UP000433483">
    <property type="component" value="Unassembled WGS sequence"/>
</dbReference>
<evidence type="ECO:0000313" key="2">
    <source>
        <dbReference type="EMBL" id="KAE9026365.1"/>
    </source>
</evidence>
<evidence type="ECO:0000313" key="8">
    <source>
        <dbReference type="EMBL" id="KAE9325679.1"/>
    </source>
</evidence>
<organism evidence="8 12">
    <name type="scientific">Phytophthora fragariae</name>
    <dbReference type="NCBI Taxonomy" id="53985"/>
    <lineage>
        <taxon>Eukaryota</taxon>
        <taxon>Sar</taxon>
        <taxon>Stramenopiles</taxon>
        <taxon>Oomycota</taxon>
        <taxon>Peronosporomycetes</taxon>
        <taxon>Peronosporales</taxon>
        <taxon>Peronosporaceae</taxon>
        <taxon>Phytophthora</taxon>
    </lineage>
</organism>
<proteinExistence type="predicted"/>
<evidence type="ECO:0000313" key="15">
    <source>
        <dbReference type="Proteomes" id="UP000460718"/>
    </source>
</evidence>
<dbReference type="Proteomes" id="UP000488956">
    <property type="component" value="Unassembled WGS sequence"/>
</dbReference>
<evidence type="ECO:0000313" key="3">
    <source>
        <dbReference type="EMBL" id="KAE9133498.1"/>
    </source>
</evidence>
<evidence type="ECO:0000313" key="13">
    <source>
        <dbReference type="Proteomes" id="UP000440367"/>
    </source>
</evidence>
<dbReference type="Proteomes" id="UP000486351">
    <property type="component" value="Unassembled WGS sequence"/>
</dbReference>
<dbReference type="EMBL" id="QXFY01000082">
    <property type="protein sequence ID" value="KAE9358075.1"/>
    <property type="molecule type" value="Genomic_DNA"/>
</dbReference>
<evidence type="ECO:0000313" key="14">
    <source>
        <dbReference type="Proteomes" id="UP000440732"/>
    </source>
</evidence>
<comment type="caution">
    <text evidence="8">The sequence shown here is derived from an EMBL/GenBank/DDBJ whole genome shotgun (WGS) entry which is preliminary data.</text>
</comment>
<dbReference type="Proteomes" id="UP000437068">
    <property type="component" value="Unassembled WGS sequence"/>
</dbReference>
<reference evidence="10 11" key="1">
    <citation type="submission" date="2018-08" db="EMBL/GenBank/DDBJ databases">
        <title>Genomic investigation of the strawberry pathogen Phytophthora fragariae indicates pathogenicity is determined by transcriptional variation in three key races.</title>
        <authorList>
            <person name="Adams T.M."/>
            <person name="Armitage A.D."/>
            <person name="Sobczyk M.K."/>
            <person name="Bates H.J."/>
            <person name="Dunwell J.M."/>
            <person name="Nellist C.F."/>
            <person name="Harrison R.J."/>
        </authorList>
    </citation>
    <scope>NUCLEOTIDE SEQUENCE [LARGE SCALE GENOMIC DNA]</scope>
    <source>
        <strain evidence="8 12">A4</strain>
        <strain evidence="7 13">BC-1</strain>
        <strain evidence="6 16">BC-23</strain>
        <strain evidence="5 11">NOV-27</strain>
        <strain evidence="4 14">NOV-5</strain>
        <strain evidence="9 17">NOV-77</strain>
        <strain evidence="1 10">NOV-9</strain>
        <strain evidence="3 18">ONT-3</strain>
        <strain evidence="2 15">SCRP245</strain>
    </source>
</reference>